<dbReference type="PROSITE" id="PS51118">
    <property type="entry name" value="HTH_HXLR"/>
    <property type="match status" value="1"/>
</dbReference>
<dbReference type="PANTHER" id="PTHR33204">
    <property type="entry name" value="TRANSCRIPTIONAL REGULATOR, MARR FAMILY"/>
    <property type="match status" value="1"/>
</dbReference>
<keyword evidence="1" id="KW-0805">Transcription regulation</keyword>
<keyword evidence="6" id="KW-1185">Reference proteome</keyword>
<dbReference type="PANTHER" id="PTHR33204:SF39">
    <property type="entry name" value="TRANSCRIPTIONAL REGULATORY PROTEIN"/>
    <property type="match status" value="1"/>
</dbReference>
<dbReference type="Proteomes" id="UP000317940">
    <property type="component" value="Unassembled WGS sequence"/>
</dbReference>
<evidence type="ECO:0000313" key="5">
    <source>
        <dbReference type="EMBL" id="TWF99789.1"/>
    </source>
</evidence>
<dbReference type="InterPro" id="IPR036390">
    <property type="entry name" value="WH_DNA-bd_sf"/>
</dbReference>
<dbReference type="Pfam" id="PF01638">
    <property type="entry name" value="HxlR"/>
    <property type="match status" value="1"/>
</dbReference>
<dbReference type="SUPFAM" id="SSF46785">
    <property type="entry name" value="Winged helix' DNA-binding domain"/>
    <property type="match status" value="1"/>
</dbReference>
<evidence type="ECO:0000259" key="4">
    <source>
        <dbReference type="PROSITE" id="PS51118"/>
    </source>
</evidence>
<comment type="caution">
    <text evidence="5">The sequence shown here is derived from an EMBL/GenBank/DDBJ whole genome shotgun (WGS) entry which is preliminary data.</text>
</comment>
<sequence>MSTFAPAPPEPLPADLFDPAMLPNPVPIRLGDKWAWFVLRCLEPGPRRFSELRVPLHWVTPKVLTATLRSLERDGLLTRTVFEENPPRVLYELTPLGRSMFGPMDAVCAWAAENLEPLLAARAARAEEIGPESV</sequence>
<dbReference type="AlphaFoldDB" id="A0A561UKA4"/>
<dbReference type="EMBL" id="VIWT01000001">
    <property type="protein sequence ID" value="TWF99789.1"/>
    <property type="molecule type" value="Genomic_DNA"/>
</dbReference>
<dbReference type="GO" id="GO:0003677">
    <property type="term" value="F:DNA binding"/>
    <property type="evidence" value="ECO:0007669"/>
    <property type="project" value="UniProtKB-KW"/>
</dbReference>
<feature type="domain" description="HTH hxlR-type" evidence="4">
    <location>
        <begin position="18"/>
        <end position="119"/>
    </location>
</feature>
<keyword evidence="2" id="KW-0238">DNA-binding</keyword>
<protein>
    <submittedName>
        <fullName evidence="5">HxlR family transcriptional regulator</fullName>
    </submittedName>
</protein>
<dbReference type="Gene3D" id="1.10.10.10">
    <property type="entry name" value="Winged helix-like DNA-binding domain superfamily/Winged helix DNA-binding domain"/>
    <property type="match status" value="1"/>
</dbReference>
<accession>A0A561UKA4</accession>
<evidence type="ECO:0000256" key="1">
    <source>
        <dbReference type="ARBA" id="ARBA00023015"/>
    </source>
</evidence>
<evidence type="ECO:0000313" key="6">
    <source>
        <dbReference type="Proteomes" id="UP000317940"/>
    </source>
</evidence>
<proteinExistence type="predicted"/>
<organism evidence="5 6">
    <name type="scientific">Kitasatospora viridis</name>
    <dbReference type="NCBI Taxonomy" id="281105"/>
    <lineage>
        <taxon>Bacteria</taxon>
        <taxon>Bacillati</taxon>
        <taxon>Actinomycetota</taxon>
        <taxon>Actinomycetes</taxon>
        <taxon>Kitasatosporales</taxon>
        <taxon>Streptomycetaceae</taxon>
        <taxon>Kitasatospora</taxon>
    </lineage>
</organism>
<gene>
    <name evidence="5" type="ORF">FHX73_113644</name>
</gene>
<reference evidence="5 6" key="1">
    <citation type="submission" date="2019-06" db="EMBL/GenBank/DDBJ databases">
        <title>Sequencing the genomes of 1000 actinobacteria strains.</title>
        <authorList>
            <person name="Klenk H.-P."/>
        </authorList>
    </citation>
    <scope>NUCLEOTIDE SEQUENCE [LARGE SCALE GENOMIC DNA]</scope>
    <source>
        <strain evidence="5 6">DSM 44826</strain>
    </source>
</reference>
<name>A0A561UKA4_9ACTN</name>
<evidence type="ECO:0000256" key="2">
    <source>
        <dbReference type="ARBA" id="ARBA00023125"/>
    </source>
</evidence>
<evidence type="ECO:0000256" key="3">
    <source>
        <dbReference type="ARBA" id="ARBA00023163"/>
    </source>
</evidence>
<dbReference type="InterPro" id="IPR002577">
    <property type="entry name" value="HTH_HxlR"/>
</dbReference>
<keyword evidence="3" id="KW-0804">Transcription</keyword>
<dbReference type="InterPro" id="IPR036388">
    <property type="entry name" value="WH-like_DNA-bd_sf"/>
</dbReference>